<evidence type="ECO:0000313" key="4">
    <source>
        <dbReference type="EMBL" id="TMS33169.1"/>
    </source>
</evidence>
<dbReference type="Proteomes" id="UP000298663">
    <property type="component" value="Chromosome X"/>
</dbReference>
<dbReference type="Gene3D" id="3.30.420.610">
    <property type="entry name" value="LOTUS domain-like"/>
    <property type="match status" value="1"/>
</dbReference>
<evidence type="ECO:0000256" key="1">
    <source>
        <dbReference type="SAM" id="MobiDB-lite"/>
    </source>
</evidence>
<gene>
    <name evidence="4" type="ORF">L596_000939</name>
</gene>
<feature type="region of interest" description="Disordered" evidence="1">
    <location>
        <begin position="181"/>
        <end position="228"/>
    </location>
</feature>
<dbReference type="InterPro" id="IPR041966">
    <property type="entry name" value="LOTUS-like"/>
</dbReference>
<dbReference type="PROSITE" id="PS51644">
    <property type="entry name" value="HTH_OST"/>
    <property type="match status" value="1"/>
</dbReference>
<keyword evidence="2" id="KW-1133">Transmembrane helix</keyword>
<dbReference type="AlphaFoldDB" id="A0A4U8UKV2"/>
<reference evidence="4 5" key="2">
    <citation type="journal article" date="2019" name="G3 (Bethesda)">
        <title>Hybrid Assembly of the Genome of the Entomopathogenic Nematode Steinernema carpocapsae Identifies the X-Chromosome.</title>
        <authorList>
            <person name="Serra L."/>
            <person name="Macchietto M."/>
            <person name="Macias-Munoz A."/>
            <person name="McGill C.J."/>
            <person name="Rodriguez I.M."/>
            <person name="Rodriguez B."/>
            <person name="Murad R."/>
            <person name="Mortazavi A."/>
        </authorList>
    </citation>
    <scope>NUCLEOTIDE SEQUENCE [LARGE SCALE GENOMIC DNA]</scope>
    <source>
        <strain evidence="4 5">ALL</strain>
    </source>
</reference>
<proteinExistence type="predicted"/>
<feature type="region of interest" description="Disordered" evidence="1">
    <location>
        <begin position="398"/>
        <end position="429"/>
    </location>
</feature>
<dbReference type="InterPro" id="IPR025605">
    <property type="entry name" value="OST-HTH/LOTUS_dom"/>
</dbReference>
<keyword evidence="2" id="KW-0472">Membrane</keyword>
<feature type="compositionally biased region" description="Low complexity" evidence="1">
    <location>
        <begin position="399"/>
        <end position="410"/>
    </location>
</feature>
<evidence type="ECO:0000313" key="5">
    <source>
        <dbReference type="Proteomes" id="UP000298663"/>
    </source>
</evidence>
<feature type="region of interest" description="Disordered" evidence="1">
    <location>
        <begin position="443"/>
        <end position="471"/>
    </location>
</feature>
<name>A0A4U8UKV2_STECR</name>
<feature type="domain" description="HTH OST-type" evidence="3">
    <location>
        <begin position="12"/>
        <end position="86"/>
    </location>
</feature>
<protein>
    <recommendedName>
        <fullName evidence="3">HTH OST-type domain-containing protein</fullName>
    </recommendedName>
</protein>
<evidence type="ECO:0000256" key="2">
    <source>
        <dbReference type="SAM" id="Phobius"/>
    </source>
</evidence>
<feature type="transmembrane region" description="Helical" evidence="2">
    <location>
        <begin position="484"/>
        <end position="503"/>
    </location>
</feature>
<dbReference type="EMBL" id="AZBU02000001">
    <property type="protein sequence ID" value="TMS33169.1"/>
    <property type="molecule type" value="Genomic_DNA"/>
</dbReference>
<keyword evidence="5" id="KW-1185">Reference proteome</keyword>
<sequence>MTIATSISFDERLADFKDKLRSSLIPSGKEGLCIDELEKSYRLDWNEELPHHLLGFDTIEKLLAYAYDTVTLKKVWKRTYVIAIPDENTCHVADLVYATRQKKKQQANGFQKKVGAQPSGSDPFSSIHLKSYSTSSEPFHGYKKKAYGYKDTGYSDKFPGKDWQPSELDNNWRAVGNKIQTRSPYANSAASASQNSNGLRNRYPNQQNGYSKAPGTKPYGGNTYGSDRTNGFNHNGYTTKQTFQKFESYTYSSVGHYNLLQPSSSFDRRLYESVDDYPRSSSSISSSNRSSNEEYLNTQLGYDDFLDSNCLLDKNDDYSYWNSGCQDEWDYQMPRKRNVQKLEFESGHSEYLGSEQEIFTIQEEPSSTTVEEPDLIDLYTEIEVPKITEELFVDRSNLSIPTSTDPSISSEGRTSRAESEAVSVSKMSTHSQQCKSKKWNKNSKCKCQKSNDSPEKERQPSQGGPVVPSPTLVKQETNSGNFDAFIIFGIMLYASLLTILIYFDHLWRRT</sequence>
<evidence type="ECO:0000259" key="3">
    <source>
        <dbReference type="PROSITE" id="PS51644"/>
    </source>
</evidence>
<feature type="compositionally biased region" description="Low complexity" evidence="1">
    <location>
        <begin position="186"/>
        <end position="197"/>
    </location>
</feature>
<reference evidence="4 5" key="1">
    <citation type="journal article" date="2015" name="Genome Biol.">
        <title>Comparative genomics of Steinernema reveals deeply conserved gene regulatory networks.</title>
        <authorList>
            <person name="Dillman A.R."/>
            <person name="Macchietto M."/>
            <person name="Porter C.F."/>
            <person name="Rogers A."/>
            <person name="Williams B."/>
            <person name="Antoshechkin I."/>
            <person name="Lee M.M."/>
            <person name="Goodwin Z."/>
            <person name="Lu X."/>
            <person name="Lewis E.E."/>
            <person name="Goodrich-Blair H."/>
            <person name="Stock S.P."/>
            <person name="Adams B.J."/>
            <person name="Sternberg P.W."/>
            <person name="Mortazavi A."/>
        </authorList>
    </citation>
    <scope>NUCLEOTIDE SEQUENCE [LARGE SCALE GENOMIC DNA]</scope>
    <source>
        <strain evidence="4 5">ALL</strain>
    </source>
</reference>
<organism evidence="4 5">
    <name type="scientific">Steinernema carpocapsae</name>
    <name type="common">Entomopathogenic nematode</name>
    <dbReference type="NCBI Taxonomy" id="34508"/>
    <lineage>
        <taxon>Eukaryota</taxon>
        <taxon>Metazoa</taxon>
        <taxon>Ecdysozoa</taxon>
        <taxon>Nematoda</taxon>
        <taxon>Chromadorea</taxon>
        <taxon>Rhabditida</taxon>
        <taxon>Tylenchina</taxon>
        <taxon>Panagrolaimomorpha</taxon>
        <taxon>Strongyloidoidea</taxon>
        <taxon>Steinernematidae</taxon>
        <taxon>Steinernema</taxon>
    </lineage>
</organism>
<dbReference type="EMBL" id="CM016762">
    <property type="protein sequence ID" value="TMS33169.1"/>
    <property type="molecule type" value="Genomic_DNA"/>
</dbReference>
<feature type="region of interest" description="Disordered" evidence="1">
    <location>
        <begin position="108"/>
        <end position="127"/>
    </location>
</feature>
<accession>A0A4U8UKV2</accession>
<comment type="caution">
    <text evidence="4">The sequence shown here is derived from an EMBL/GenBank/DDBJ whole genome shotgun (WGS) entry which is preliminary data.</text>
</comment>
<keyword evidence="2" id="KW-0812">Transmembrane</keyword>